<dbReference type="Gene3D" id="2.60.120.560">
    <property type="entry name" value="Exo-inulinase, domain 1"/>
    <property type="match status" value="1"/>
</dbReference>
<feature type="signal peptide" evidence="1">
    <location>
        <begin position="1"/>
        <end position="19"/>
    </location>
</feature>
<dbReference type="Pfam" id="PF06439">
    <property type="entry name" value="3keto-disac_hyd"/>
    <property type="match status" value="1"/>
</dbReference>
<dbReference type="RefSeq" id="WP_197528996.1">
    <property type="nucleotide sequence ID" value="NZ_CP036278.1"/>
</dbReference>
<keyword evidence="1" id="KW-0732">Signal</keyword>
<evidence type="ECO:0000313" key="4">
    <source>
        <dbReference type="Proteomes" id="UP000315750"/>
    </source>
</evidence>
<dbReference type="GO" id="GO:0016787">
    <property type="term" value="F:hydrolase activity"/>
    <property type="evidence" value="ECO:0007669"/>
    <property type="project" value="InterPro"/>
</dbReference>
<dbReference type="Proteomes" id="UP000315750">
    <property type="component" value="Chromosome"/>
</dbReference>
<sequence precursor="true">MRCFVGLLLACVIASPVLADEPAEASQWQSLFDGKSLEGWHANFDPEAFTIEDGAIRVQALSDRAAHLFYVGDNDKEPVKFKNFELKLVSRAEPNANSGVFLHTSTKLRTKWRLLDQGYEVQLNNRPEQQKTGSLYAVEPVEETGIDESEWFEMLIRVKDKQITVSLDGKQVLDYTEPEDPKRSADRKGRVFSDEGGAIALQAHDSNSVWYFKEIAIRPLD</sequence>
<evidence type="ECO:0000256" key="1">
    <source>
        <dbReference type="SAM" id="SignalP"/>
    </source>
</evidence>
<protein>
    <recommendedName>
        <fullName evidence="2">3-keto-alpha-glucoside-1,2-lyase/3-keto-2-hydroxy-glucal hydratase domain-containing protein</fullName>
    </recommendedName>
</protein>
<dbReference type="KEGG" id="amuc:Pan181_14340"/>
<feature type="chain" id="PRO_5022004604" description="3-keto-alpha-glucoside-1,2-lyase/3-keto-2-hydroxy-glucal hydratase domain-containing protein" evidence="1">
    <location>
        <begin position="20"/>
        <end position="221"/>
    </location>
</feature>
<reference evidence="3 4" key="1">
    <citation type="submission" date="2019-02" db="EMBL/GenBank/DDBJ databases">
        <title>Deep-cultivation of Planctomycetes and their phenomic and genomic characterization uncovers novel biology.</title>
        <authorList>
            <person name="Wiegand S."/>
            <person name="Jogler M."/>
            <person name="Boedeker C."/>
            <person name="Pinto D."/>
            <person name="Vollmers J."/>
            <person name="Rivas-Marin E."/>
            <person name="Kohn T."/>
            <person name="Peeters S.H."/>
            <person name="Heuer A."/>
            <person name="Rast P."/>
            <person name="Oberbeckmann S."/>
            <person name="Bunk B."/>
            <person name="Jeske O."/>
            <person name="Meyerdierks A."/>
            <person name="Storesund J.E."/>
            <person name="Kallscheuer N."/>
            <person name="Luecker S."/>
            <person name="Lage O.M."/>
            <person name="Pohl T."/>
            <person name="Merkel B.J."/>
            <person name="Hornburger P."/>
            <person name="Mueller R.-W."/>
            <person name="Bruemmer F."/>
            <person name="Labrenz M."/>
            <person name="Spormann A.M."/>
            <person name="Op den Camp H."/>
            <person name="Overmann J."/>
            <person name="Amann R."/>
            <person name="Jetten M.S.M."/>
            <person name="Mascher T."/>
            <person name="Medema M.H."/>
            <person name="Devos D.P."/>
            <person name="Kaster A.-K."/>
            <person name="Ovreas L."/>
            <person name="Rohde M."/>
            <person name="Galperin M.Y."/>
            <person name="Jogler C."/>
        </authorList>
    </citation>
    <scope>NUCLEOTIDE SEQUENCE [LARGE SCALE GENOMIC DNA]</scope>
    <source>
        <strain evidence="3 4">Pan181</strain>
    </source>
</reference>
<keyword evidence="4" id="KW-1185">Reference proteome</keyword>
<proteinExistence type="predicted"/>
<gene>
    <name evidence="3" type="ORF">Pan181_14340</name>
</gene>
<dbReference type="AlphaFoldDB" id="A0A518AKI5"/>
<dbReference type="InterPro" id="IPR010496">
    <property type="entry name" value="AL/BT2_dom"/>
</dbReference>
<accession>A0A518AKI5</accession>
<evidence type="ECO:0000259" key="2">
    <source>
        <dbReference type="Pfam" id="PF06439"/>
    </source>
</evidence>
<feature type="domain" description="3-keto-alpha-glucoside-1,2-lyase/3-keto-2-hydroxy-glucal hydratase" evidence="2">
    <location>
        <begin position="27"/>
        <end position="218"/>
    </location>
</feature>
<evidence type="ECO:0000313" key="3">
    <source>
        <dbReference type="EMBL" id="QDU55248.1"/>
    </source>
</evidence>
<dbReference type="EMBL" id="CP036278">
    <property type="protein sequence ID" value="QDU55248.1"/>
    <property type="molecule type" value="Genomic_DNA"/>
</dbReference>
<organism evidence="3 4">
    <name type="scientific">Aeoliella mucimassa</name>
    <dbReference type="NCBI Taxonomy" id="2527972"/>
    <lineage>
        <taxon>Bacteria</taxon>
        <taxon>Pseudomonadati</taxon>
        <taxon>Planctomycetota</taxon>
        <taxon>Planctomycetia</taxon>
        <taxon>Pirellulales</taxon>
        <taxon>Lacipirellulaceae</taxon>
        <taxon>Aeoliella</taxon>
    </lineage>
</organism>
<name>A0A518AKI5_9BACT</name>